<dbReference type="PRINTS" id="PR00455">
    <property type="entry name" value="HTHTETR"/>
</dbReference>
<keyword evidence="5" id="KW-1185">Reference proteome</keyword>
<keyword evidence="1 2" id="KW-0238">DNA-binding</keyword>
<proteinExistence type="predicted"/>
<feature type="DNA-binding region" description="H-T-H motif" evidence="2">
    <location>
        <begin position="32"/>
        <end position="51"/>
    </location>
</feature>
<evidence type="ECO:0000256" key="2">
    <source>
        <dbReference type="PROSITE-ProRule" id="PRU00335"/>
    </source>
</evidence>
<organism evidence="4 5">
    <name type="scientific">Wansuia hejianensis</name>
    <dbReference type="NCBI Taxonomy" id="2763667"/>
    <lineage>
        <taxon>Bacteria</taxon>
        <taxon>Bacillati</taxon>
        <taxon>Bacillota</taxon>
        <taxon>Clostridia</taxon>
        <taxon>Lachnospirales</taxon>
        <taxon>Lachnospiraceae</taxon>
        <taxon>Wansuia</taxon>
    </lineage>
</organism>
<dbReference type="SUPFAM" id="SSF46689">
    <property type="entry name" value="Homeodomain-like"/>
    <property type="match status" value="1"/>
</dbReference>
<dbReference type="InterPro" id="IPR001647">
    <property type="entry name" value="HTH_TetR"/>
</dbReference>
<gene>
    <name evidence="4" type="ORF">H8689_02560</name>
</gene>
<accession>A0A926EW52</accession>
<dbReference type="InterPro" id="IPR050624">
    <property type="entry name" value="HTH-type_Tx_Regulator"/>
</dbReference>
<evidence type="ECO:0000256" key="1">
    <source>
        <dbReference type="ARBA" id="ARBA00023125"/>
    </source>
</evidence>
<dbReference type="PANTHER" id="PTHR43479">
    <property type="entry name" value="ACREF/ENVCD OPERON REPRESSOR-RELATED"/>
    <property type="match status" value="1"/>
</dbReference>
<dbReference type="InterPro" id="IPR023772">
    <property type="entry name" value="DNA-bd_HTH_TetR-type_CS"/>
</dbReference>
<evidence type="ECO:0000313" key="5">
    <source>
        <dbReference type="Proteomes" id="UP000601522"/>
    </source>
</evidence>
<dbReference type="Pfam" id="PF00440">
    <property type="entry name" value="TetR_N"/>
    <property type="match status" value="1"/>
</dbReference>
<dbReference type="EMBL" id="JACRTK010000001">
    <property type="protein sequence ID" value="MBC8590021.1"/>
    <property type="molecule type" value="Genomic_DNA"/>
</dbReference>
<dbReference type="GO" id="GO:0003677">
    <property type="term" value="F:DNA binding"/>
    <property type="evidence" value="ECO:0007669"/>
    <property type="project" value="UniProtKB-UniRule"/>
</dbReference>
<feature type="domain" description="HTH tetR-type" evidence="3">
    <location>
        <begin position="9"/>
        <end position="69"/>
    </location>
</feature>
<name>A0A926EW52_9FIRM</name>
<evidence type="ECO:0000259" key="3">
    <source>
        <dbReference type="PROSITE" id="PS50977"/>
    </source>
</evidence>
<reference evidence="4 5" key="1">
    <citation type="submission" date="2020-08" db="EMBL/GenBank/DDBJ databases">
        <title>Genome public.</title>
        <authorList>
            <person name="Liu C."/>
            <person name="Sun Q."/>
        </authorList>
    </citation>
    <scope>NUCLEOTIDE SEQUENCE [LARGE SCALE GENOMIC DNA]</scope>
    <source>
        <strain evidence="4 5">NSJ-26</strain>
    </source>
</reference>
<dbReference type="InterPro" id="IPR009057">
    <property type="entry name" value="Homeodomain-like_sf"/>
</dbReference>
<dbReference type="RefSeq" id="WP_249322812.1">
    <property type="nucleotide sequence ID" value="NZ_JACRTK010000001.1"/>
</dbReference>
<protein>
    <submittedName>
        <fullName evidence="4">TetR/AcrR family transcriptional regulator</fullName>
    </submittedName>
</protein>
<comment type="caution">
    <text evidence="4">The sequence shown here is derived from an EMBL/GenBank/DDBJ whole genome shotgun (WGS) entry which is preliminary data.</text>
</comment>
<dbReference type="Gene3D" id="1.10.357.10">
    <property type="entry name" value="Tetracycline Repressor, domain 2"/>
    <property type="match status" value="1"/>
</dbReference>
<dbReference type="PROSITE" id="PS01081">
    <property type="entry name" value="HTH_TETR_1"/>
    <property type="match status" value="1"/>
</dbReference>
<evidence type="ECO:0000313" key="4">
    <source>
        <dbReference type="EMBL" id="MBC8590021.1"/>
    </source>
</evidence>
<sequence length="200" mass="23674">MKEKHEKSFEKRDELIKAALLEFGDKGYDKASLNNILKEAGISKGTFYYHFKNKEDLYLYLIEILIAEKMDYFNKNIDPRDLQKDIFTLLKTMIEVGIGFAHYSPEIDRFSATYIKDMKNPIFHRIKEKYSFMGNDYLDNIIEKAYERGELREDLPKDFTKNMIKYLLTNLHEISQIIDLKEYATEANYLIEFFKGGLGK</sequence>
<dbReference type="InterPro" id="IPR036271">
    <property type="entry name" value="Tet_transcr_reg_TetR-rel_C_sf"/>
</dbReference>
<dbReference type="PANTHER" id="PTHR43479:SF11">
    <property type="entry name" value="ACREF_ENVCD OPERON REPRESSOR-RELATED"/>
    <property type="match status" value="1"/>
</dbReference>
<dbReference type="AlphaFoldDB" id="A0A926EW52"/>
<dbReference type="Proteomes" id="UP000601522">
    <property type="component" value="Unassembled WGS sequence"/>
</dbReference>
<dbReference type="PROSITE" id="PS50977">
    <property type="entry name" value="HTH_TETR_2"/>
    <property type="match status" value="1"/>
</dbReference>
<dbReference type="SUPFAM" id="SSF48498">
    <property type="entry name" value="Tetracyclin repressor-like, C-terminal domain"/>
    <property type="match status" value="1"/>
</dbReference>